<dbReference type="EMBL" id="AP017313">
    <property type="protein sequence ID" value="BAU55859.1"/>
    <property type="molecule type" value="Genomic_DNA"/>
</dbReference>
<dbReference type="GO" id="GO:0006281">
    <property type="term" value="P:DNA repair"/>
    <property type="evidence" value="ECO:0007669"/>
    <property type="project" value="TreeGrafter"/>
</dbReference>
<dbReference type="OrthoDB" id="9792518at2"/>
<protein>
    <recommendedName>
        <fullName evidence="4">phosphoglycolate phosphatase</fullName>
        <ecNumber evidence="4">3.1.3.18</ecNumber>
    </recommendedName>
</protein>
<dbReference type="PANTHER" id="PTHR43434:SF1">
    <property type="entry name" value="PHOSPHOGLYCOLATE PHOSPHATASE"/>
    <property type="match status" value="1"/>
</dbReference>
<accession>A0A0X8X577</accession>
<dbReference type="InterPro" id="IPR006439">
    <property type="entry name" value="HAD-SF_hydro_IA"/>
</dbReference>
<dbReference type="Proteomes" id="UP000218263">
    <property type="component" value="Chromosome"/>
</dbReference>
<dbReference type="InterPro" id="IPR023198">
    <property type="entry name" value="PGP-like_dom2"/>
</dbReference>
<evidence type="ECO:0000256" key="2">
    <source>
        <dbReference type="ARBA" id="ARBA00004818"/>
    </source>
</evidence>
<dbReference type="PANTHER" id="PTHR43434">
    <property type="entry name" value="PHOSPHOGLYCOLATE PHOSPHATASE"/>
    <property type="match status" value="1"/>
</dbReference>
<name>A0A0X8X577_9SPHI</name>
<dbReference type="AlphaFoldDB" id="A0A0X8X577"/>
<evidence type="ECO:0000256" key="4">
    <source>
        <dbReference type="ARBA" id="ARBA00013078"/>
    </source>
</evidence>
<evidence type="ECO:0000313" key="5">
    <source>
        <dbReference type="EMBL" id="BAU55859.1"/>
    </source>
</evidence>
<dbReference type="Pfam" id="PF13419">
    <property type="entry name" value="HAD_2"/>
    <property type="match status" value="1"/>
</dbReference>
<dbReference type="EC" id="3.1.3.18" evidence="4"/>
<comment type="pathway">
    <text evidence="2">Organic acid metabolism; glycolate biosynthesis; glycolate from 2-phosphoglycolate: step 1/1.</text>
</comment>
<comment type="similarity">
    <text evidence="3">Belongs to the HAD-like hydrolase superfamily. CbbY/CbbZ/Gph/YieH family.</text>
</comment>
<evidence type="ECO:0000256" key="3">
    <source>
        <dbReference type="ARBA" id="ARBA00006171"/>
    </source>
</evidence>
<gene>
    <name evidence="5" type="primary">gph</name>
    <name evidence="5" type="ORF">MgSA37_04051</name>
</gene>
<proteinExistence type="inferred from homology"/>
<dbReference type="InterPro" id="IPR050155">
    <property type="entry name" value="HAD-like_hydrolase_sf"/>
</dbReference>
<sequence length="214" mass="23847">MDMSEQNKFDSIIFDLDGTLWDSTGNVAVAWQNAINQVDYVDEVMTQEKVRSITGMAYNVIFDTLFPYLDAAKRNELMAICAKSELEILHTRGGELYPALDETLGYLAGRYRLFIVSNCQNGYIEVFLKLSGMAHYFSGHQCYGTKGNPKAENIKDIVNDYQLKTPVYIGDTMGDYNSATKAGVPFIFANYGFGVVENGQIATISSFGDLVKML</sequence>
<evidence type="ECO:0000256" key="1">
    <source>
        <dbReference type="ARBA" id="ARBA00000830"/>
    </source>
</evidence>
<dbReference type="Gene3D" id="1.10.150.240">
    <property type="entry name" value="Putative phosphatase, domain 2"/>
    <property type="match status" value="1"/>
</dbReference>
<keyword evidence="5" id="KW-0378">Hydrolase</keyword>
<organism evidence="5 6">
    <name type="scientific">Mucilaginibacter gotjawali</name>
    <dbReference type="NCBI Taxonomy" id="1550579"/>
    <lineage>
        <taxon>Bacteria</taxon>
        <taxon>Pseudomonadati</taxon>
        <taxon>Bacteroidota</taxon>
        <taxon>Sphingobacteriia</taxon>
        <taxon>Sphingobacteriales</taxon>
        <taxon>Sphingobacteriaceae</taxon>
        <taxon>Mucilaginibacter</taxon>
    </lineage>
</organism>
<dbReference type="GO" id="GO:0008967">
    <property type="term" value="F:phosphoglycolate phosphatase activity"/>
    <property type="evidence" value="ECO:0007669"/>
    <property type="project" value="UniProtKB-EC"/>
</dbReference>
<dbReference type="KEGG" id="mgot:MgSA37_04051"/>
<dbReference type="NCBIfam" id="TIGR01549">
    <property type="entry name" value="HAD-SF-IA-v1"/>
    <property type="match status" value="1"/>
</dbReference>
<evidence type="ECO:0000313" key="6">
    <source>
        <dbReference type="Proteomes" id="UP000218263"/>
    </source>
</evidence>
<dbReference type="InterPro" id="IPR036412">
    <property type="entry name" value="HAD-like_sf"/>
</dbReference>
<dbReference type="InterPro" id="IPR023214">
    <property type="entry name" value="HAD_sf"/>
</dbReference>
<reference evidence="5 6" key="1">
    <citation type="submission" date="2015-12" db="EMBL/GenBank/DDBJ databases">
        <title>Genome sequence of Mucilaginibacter gotjawali.</title>
        <authorList>
            <person name="Lee J.S."/>
            <person name="Lee K.C."/>
            <person name="Kim K.K."/>
            <person name="Lee B.W."/>
        </authorList>
    </citation>
    <scope>NUCLEOTIDE SEQUENCE [LARGE SCALE GENOMIC DNA]</scope>
    <source>
        <strain evidence="5 6">SA3-7</strain>
    </source>
</reference>
<dbReference type="SUPFAM" id="SSF56784">
    <property type="entry name" value="HAD-like"/>
    <property type="match status" value="1"/>
</dbReference>
<keyword evidence="6" id="KW-1185">Reference proteome</keyword>
<dbReference type="InterPro" id="IPR041492">
    <property type="entry name" value="HAD_2"/>
</dbReference>
<dbReference type="Gene3D" id="3.40.50.1000">
    <property type="entry name" value="HAD superfamily/HAD-like"/>
    <property type="match status" value="1"/>
</dbReference>
<comment type="catalytic activity">
    <reaction evidence="1">
        <text>2-phosphoglycolate + H2O = glycolate + phosphate</text>
        <dbReference type="Rhea" id="RHEA:14369"/>
        <dbReference type="ChEBI" id="CHEBI:15377"/>
        <dbReference type="ChEBI" id="CHEBI:29805"/>
        <dbReference type="ChEBI" id="CHEBI:43474"/>
        <dbReference type="ChEBI" id="CHEBI:58033"/>
        <dbReference type="EC" id="3.1.3.18"/>
    </reaction>
</comment>